<protein>
    <submittedName>
        <fullName evidence="2">Uncharacterized protein</fullName>
    </submittedName>
</protein>
<feature type="region of interest" description="Disordered" evidence="1">
    <location>
        <begin position="81"/>
        <end position="104"/>
    </location>
</feature>
<gene>
    <name evidence="2" type="ORF">EBH_0016020</name>
</gene>
<sequence>MDTTASLHAKMYGHLVSSDPTSALTIVVFPCSVSRENSCIDPCIIFPFGLSAGAALPPGTRYLKIDVRHPAVVRHQKVANENRLKEQRRGVQREQGGSIRRPPSRLYEQLRRSLSSLEPVDLLCSTSPPEDFQDDNQADAVVGMTKEVQLTLRASGSPNAACNVVQLQCHLSEYRGGVVDMTEEAVLAANNASSGDILMISEPPTSQTPDCLVLPDWQKLSLAVASVGPRRRSPSPGEGVAAVVVRQRGHQNSLKSRASRVPSQARAQKSDSSATSRRPSCSELGDSVSISRQCPPIRPDYLEALQLLHERQRQWRTRKSQQRDKDTHPTPENASHTEEALQLAAPPPFRALPPEESLFCQITEFLGCLGMNMPEGCDWLREADPTDDPHSIGVASLSGGLIHSEAVQSVAESLYRWVCKGDSRGWAAISVVGVAETAAAYTEQPHGSDISGESTLHLILNSCGQHQTSGILLQTIDACDATTSMP</sequence>
<reference evidence="2" key="1">
    <citation type="submission" date="2013-10" db="EMBL/GenBank/DDBJ databases">
        <title>Genomic analysis of the causative agents of coccidiosis in chickens.</title>
        <authorList>
            <person name="Reid A.J."/>
            <person name="Blake D."/>
            <person name="Billington K."/>
            <person name="Browne H."/>
            <person name="Dunn M."/>
            <person name="Hung S."/>
            <person name="Kawahara F."/>
            <person name="Miranda-Saavedra D."/>
            <person name="Mourier T."/>
            <person name="Nagra H."/>
            <person name="Otto T.D."/>
            <person name="Rawlings N."/>
            <person name="Sanchez A."/>
            <person name="Sanders M."/>
            <person name="Subramaniam C."/>
            <person name="Tay Y."/>
            <person name="Dear P."/>
            <person name="Doerig C."/>
            <person name="Gruber A."/>
            <person name="Parkinson J."/>
            <person name="Shirley M."/>
            <person name="Wan K.L."/>
            <person name="Berriman M."/>
            <person name="Tomley F."/>
            <person name="Pain A."/>
        </authorList>
    </citation>
    <scope>NUCLEOTIDE SEQUENCE [LARGE SCALE GENOMIC DNA]</scope>
    <source>
        <strain evidence="2">Houghton</strain>
    </source>
</reference>
<dbReference type="VEuPathDB" id="ToxoDB:EBH_0016020"/>
<dbReference type="EMBL" id="HG713263">
    <property type="protein sequence ID" value="CDJ53118.1"/>
    <property type="molecule type" value="Genomic_DNA"/>
</dbReference>
<dbReference type="AlphaFoldDB" id="U6LV24"/>
<keyword evidence="3" id="KW-1185">Reference proteome</keyword>
<evidence type="ECO:0000313" key="2">
    <source>
        <dbReference type="EMBL" id="CDJ53118.1"/>
    </source>
</evidence>
<feature type="region of interest" description="Disordered" evidence="1">
    <location>
        <begin position="248"/>
        <end position="289"/>
    </location>
</feature>
<organism evidence="2 3">
    <name type="scientific">Eimeria brunetti</name>
    <dbReference type="NCBI Taxonomy" id="51314"/>
    <lineage>
        <taxon>Eukaryota</taxon>
        <taxon>Sar</taxon>
        <taxon>Alveolata</taxon>
        <taxon>Apicomplexa</taxon>
        <taxon>Conoidasida</taxon>
        <taxon>Coccidia</taxon>
        <taxon>Eucoccidiorida</taxon>
        <taxon>Eimeriorina</taxon>
        <taxon>Eimeriidae</taxon>
        <taxon>Eimeria</taxon>
    </lineage>
</organism>
<feature type="compositionally biased region" description="Basic and acidic residues" evidence="1">
    <location>
        <begin position="81"/>
        <end position="92"/>
    </location>
</feature>
<evidence type="ECO:0000313" key="3">
    <source>
        <dbReference type="Proteomes" id="UP000030750"/>
    </source>
</evidence>
<dbReference type="OrthoDB" id="346389at2759"/>
<feature type="compositionally biased region" description="Basic and acidic residues" evidence="1">
    <location>
        <begin position="321"/>
        <end position="339"/>
    </location>
</feature>
<proteinExistence type="predicted"/>
<feature type="compositionally biased region" description="Polar residues" evidence="1">
    <location>
        <begin position="250"/>
        <end position="279"/>
    </location>
</feature>
<dbReference type="Proteomes" id="UP000030750">
    <property type="component" value="Unassembled WGS sequence"/>
</dbReference>
<name>U6LV24_9EIME</name>
<feature type="region of interest" description="Disordered" evidence="1">
    <location>
        <begin position="313"/>
        <end position="339"/>
    </location>
</feature>
<reference evidence="2" key="2">
    <citation type="submission" date="2013-10" db="EMBL/GenBank/DDBJ databases">
        <authorList>
            <person name="Aslett M."/>
        </authorList>
    </citation>
    <scope>NUCLEOTIDE SEQUENCE [LARGE SCALE GENOMIC DNA]</scope>
    <source>
        <strain evidence="2">Houghton</strain>
    </source>
</reference>
<accession>U6LV24</accession>
<evidence type="ECO:0000256" key="1">
    <source>
        <dbReference type="SAM" id="MobiDB-lite"/>
    </source>
</evidence>